<organism evidence="1 2">
    <name type="scientific">Cupriavidus nantongensis</name>
    <dbReference type="NCBI Taxonomy" id="1796606"/>
    <lineage>
        <taxon>Bacteria</taxon>
        <taxon>Pseudomonadati</taxon>
        <taxon>Pseudomonadota</taxon>
        <taxon>Betaproteobacteria</taxon>
        <taxon>Burkholderiales</taxon>
        <taxon>Burkholderiaceae</taxon>
        <taxon>Cupriavidus</taxon>
    </lineage>
</organism>
<keyword evidence="2" id="KW-1185">Reference proteome</keyword>
<reference evidence="1 2" key="1">
    <citation type="submission" date="2016-03" db="EMBL/GenBank/DDBJ databases">
        <title>Complete genome sequence of a novel chlorpyrifos degrading bacterium, Cupriavidus nantongensis sp. X1.</title>
        <authorList>
            <person name="Fang L."/>
        </authorList>
    </citation>
    <scope>NUCLEOTIDE SEQUENCE [LARGE SCALE GENOMIC DNA]</scope>
    <source>
        <strain evidence="1 2">X1</strain>
    </source>
</reference>
<proteinExistence type="predicted"/>
<sequence>MDLARGLIVEEKPGGDSAQRTRSSDVIRTQLRKLLFNMLNARPASRSLQIYEVMTAFQTAAGESLKTYWQEFSDVVDDLSEKSYIQHNKRGGSGVSLFFRGLAFDAWQDEMMTKRSRPAPAPVPASNTYIFHSPVGAVQTGDNSVAHIQQSADQSQLAGLKSALEAVLAELTKANLPEDEREEAKELVRTTIAETEKQKPNKLSLKSLLGGIATTMQTLGSTSDAYTAVKAAATVAGITLP</sequence>
<evidence type="ECO:0000313" key="2">
    <source>
        <dbReference type="Proteomes" id="UP000075238"/>
    </source>
</evidence>
<protein>
    <submittedName>
        <fullName evidence="1">Uncharacterized protein</fullName>
    </submittedName>
</protein>
<dbReference type="AlphaFoldDB" id="A0A142JQY5"/>
<gene>
    <name evidence="1" type="ORF">A2G96_21870</name>
</gene>
<accession>A0A142JQY5</accession>
<dbReference type="KEGG" id="cnan:A2G96_21870"/>
<dbReference type="Proteomes" id="UP000075238">
    <property type="component" value="Chromosome 2"/>
</dbReference>
<dbReference type="EMBL" id="CP014845">
    <property type="protein sequence ID" value="AMR80497.1"/>
    <property type="molecule type" value="Genomic_DNA"/>
</dbReference>
<name>A0A142JQY5_9BURK</name>
<evidence type="ECO:0000313" key="1">
    <source>
        <dbReference type="EMBL" id="AMR80497.1"/>
    </source>
</evidence>